<dbReference type="InParanoid" id="Q0U7S1"/>
<dbReference type="Proteomes" id="UP000001055">
    <property type="component" value="Unassembled WGS sequence"/>
</dbReference>
<evidence type="ECO:0000313" key="1">
    <source>
        <dbReference type="EMBL" id="EAT80605.1"/>
    </source>
</evidence>
<organism evidence="1 2">
    <name type="scientific">Phaeosphaeria nodorum (strain SN15 / ATCC MYA-4574 / FGSC 10173)</name>
    <name type="common">Glume blotch fungus</name>
    <name type="synonym">Parastagonospora nodorum</name>
    <dbReference type="NCBI Taxonomy" id="321614"/>
    <lineage>
        <taxon>Eukaryota</taxon>
        <taxon>Fungi</taxon>
        <taxon>Dikarya</taxon>
        <taxon>Ascomycota</taxon>
        <taxon>Pezizomycotina</taxon>
        <taxon>Dothideomycetes</taxon>
        <taxon>Pleosporomycetidae</taxon>
        <taxon>Pleosporales</taxon>
        <taxon>Pleosporineae</taxon>
        <taxon>Phaeosphaeriaceae</taxon>
        <taxon>Parastagonospora</taxon>
    </lineage>
</organism>
<name>Q0U7S1_PHANO</name>
<gene>
    <name evidence="1" type="ORF">SNOG_12193</name>
</gene>
<dbReference type="GeneID" id="5979330"/>
<dbReference type="AlphaFoldDB" id="Q0U7S1"/>
<dbReference type="KEGG" id="pno:SNOG_12193"/>
<reference evidence="2" key="1">
    <citation type="journal article" date="2007" name="Plant Cell">
        <title>Dothideomycete-plant interactions illuminated by genome sequencing and EST analysis of the wheat pathogen Stagonospora nodorum.</title>
        <authorList>
            <person name="Hane J.K."/>
            <person name="Lowe R.G."/>
            <person name="Solomon P.S."/>
            <person name="Tan K.C."/>
            <person name="Schoch C.L."/>
            <person name="Spatafora J.W."/>
            <person name="Crous P.W."/>
            <person name="Kodira C."/>
            <person name="Birren B.W."/>
            <person name="Galagan J.E."/>
            <person name="Torriani S.F."/>
            <person name="McDonald B.A."/>
            <person name="Oliver R.P."/>
        </authorList>
    </citation>
    <scope>NUCLEOTIDE SEQUENCE [LARGE SCALE GENOMIC DNA]</scope>
    <source>
        <strain evidence="2">SN15 / ATCC MYA-4574 / FGSC 10173</strain>
    </source>
</reference>
<proteinExistence type="predicted"/>
<dbReference type="EMBL" id="CH445345">
    <property type="protein sequence ID" value="EAT80605.1"/>
    <property type="molecule type" value="Genomic_DNA"/>
</dbReference>
<accession>Q0U7S1</accession>
<dbReference type="RefSeq" id="XP_001802420.1">
    <property type="nucleotide sequence ID" value="XM_001802368.1"/>
</dbReference>
<sequence>MSSWPITSKVSEHYDSSVARLGETGTCKPTAAANPNILRKYLDLQYATVARHTNAVAKILIYFHRSGENRFDIGGSADGSQGH</sequence>
<evidence type="ECO:0000313" key="2">
    <source>
        <dbReference type="Proteomes" id="UP000001055"/>
    </source>
</evidence>
<protein>
    <submittedName>
        <fullName evidence="1">Uncharacterized protein</fullName>
    </submittedName>
</protein>